<dbReference type="PANTHER" id="PTHR47466:SF1">
    <property type="entry name" value="METALLOPROTEASE MEP1 (AFU_ORTHOLOGUE AFUA_1G07730)-RELATED"/>
    <property type="match status" value="1"/>
</dbReference>
<name>A0ABR3JCL1_9AGAR</name>
<reference evidence="12" key="1">
    <citation type="submission" date="2024-06" db="EMBL/GenBank/DDBJ databases">
        <title>Multi-omics analyses provide insights into the biosynthesis of the anticancer antibiotic pleurotin in Hohenbuehelia grisea.</title>
        <authorList>
            <person name="Weaver J.A."/>
            <person name="Alberti F."/>
        </authorList>
    </citation>
    <scope>NUCLEOTIDE SEQUENCE [LARGE SCALE GENOMIC DNA]</scope>
    <source>
        <strain evidence="12">T-177</strain>
    </source>
</reference>
<keyword evidence="8" id="KW-1015">Disulfide bond</keyword>
<keyword evidence="3" id="KW-0479">Metal-binding</keyword>
<organism evidence="11 12">
    <name type="scientific">Hohenbuehelia grisea</name>
    <dbReference type="NCBI Taxonomy" id="104357"/>
    <lineage>
        <taxon>Eukaryota</taxon>
        <taxon>Fungi</taxon>
        <taxon>Dikarya</taxon>
        <taxon>Basidiomycota</taxon>
        <taxon>Agaricomycotina</taxon>
        <taxon>Agaricomycetes</taxon>
        <taxon>Agaricomycetidae</taxon>
        <taxon>Agaricales</taxon>
        <taxon>Pleurotineae</taxon>
        <taxon>Pleurotaceae</taxon>
        <taxon>Hohenbuehelia</taxon>
    </lineage>
</organism>
<comment type="caution">
    <text evidence="11">The sequence shown here is derived from an EMBL/GenBank/DDBJ whole genome shotgun (WGS) entry which is preliminary data.</text>
</comment>
<protein>
    <recommendedName>
        <fullName evidence="10">Peptidase M43 pregnancy-associated plasma-A domain-containing protein</fullName>
    </recommendedName>
</protein>
<evidence type="ECO:0000256" key="5">
    <source>
        <dbReference type="ARBA" id="ARBA00022801"/>
    </source>
</evidence>
<keyword evidence="4 9" id="KW-0732">Signal</keyword>
<keyword evidence="12" id="KW-1185">Reference proteome</keyword>
<accession>A0ABR3JCL1</accession>
<sequence>MLGLRFLAAILGATLVLSAPSNSSASIASFCGSNPTAEWRAEAEAHFIANKVQGNLTADRPAYAVIQIYYHVVSNSRGQGAIPDNVLGQQLNVLNRIYNNYGVYFQVAQTKRYTRDDWYSNINIDFLTQAEVDMKSNRIGGADALNIYFVGSIRDANGQTGTLGFATFPYQYQSAKYRDGIVYSNTAVPGGTSPNTNTGAVLAHEAGHWLGLFHTFEGGCRDGNNAGDYVADTPAEASAARDCAVRDSCPYSPGNDPVRNHMDYTDDFCRNQFTPGQVSRFQDQSRTYRGIYF</sequence>
<feature type="chain" id="PRO_5046539935" description="Peptidase M43 pregnancy-associated plasma-A domain-containing protein" evidence="9">
    <location>
        <begin position="19"/>
        <end position="293"/>
    </location>
</feature>
<dbReference type="CDD" id="cd04275">
    <property type="entry name" value="ZnMc_pappalysin_like"/>
    <property type="match status" value="1"/>
</dbReference>
<evidence type="ECO:0000256" key="3">
    <source>
        <dbReference type="ARBA" id="ARBA00022723"/>
    </source>
</evidence>
<proteinExistence type="inferred from homology"/>
<dbReference type="Gene3D" id="3.40.390.10">
    <property type="entry name" value="Collagenase (Catalytic Domain)"/>
    <property type="match status" value="1"/>
</dbReference>
<keyword evidence="6" id="KW-0862">Zinc</keyword>
<keyword evidence="5" id="KW-0378">Hydrolase</keyword>
<evidence type="ECO:0000256" key="6">
    <source>
        <dbReference type="ARBA" id="ARBA00022833"/>
    </source>
</evidence>
<evidence type="ECO:0000313" key="11">
    <source>
        <dbReference type="EMBL" id="KAL0953449.1"/>
    </source>
</evidence>
<evidence type="ECO:0000256" key="1">
    <source>
        <dbReference type="ARBA" id="ARBA00008721"/>
    </source>
</evidence>
<keyword evidence="2" id="KW-0645">Protease</keyword>
<evidence type="ECO:0000256" key="2">
    <source>
        <dbReference type="ARBA" id="ARBA00022670"/>
    </source>
</evidence>
<dbReference type="Proteomes" id="UP001556367">
    <property type="component" value="Unassembled WGS sequence"/>
</dbReference>
<evidence type="ECO:0000259" key="10">
    <source>
        <dbReference type="Pfam" id="PF05572"/>
    </source>
</evidence>
<dbReference type="EMBL" id="JASNQZ010000008">
    <property type="protein sequence ID" value="KAL0953449.1"/>
    <property type="molecule type" value="Genomic_DNA"/>
</dbReference>
<dbReference type="Pfam" id="PF05572">
    <property type="entry name" value="Peptidase_M43"/>
    <property type="match status" value="1"/>
</dbReference>
<evidence type="ECO:0000256" key="9">
    <source>
        <dbReference type="SAM" id="SignalP"/>
    </source>
</evidence>
<feature type="signal peptide" evidence="9">
    <location>
        <begin position="1"/>
        <end position="18"/>
    </location>
</feature>
<dbReference type="PANTHER" id="PTHR47466">
    <property type="match status" value="1"/>
</dbReference>
<evidence type="ECO:0000256" key="4">
    <source>
        <dbReference type="ARBA" id="ARBA00022729"/>
    </source>
</evidence>
<gene>
    <name evidence="11" type="ORF">HGRIS_004682</name>
</gene>
<feature type="domain" description="Peptidase M43 pregnancy-associated plasma-A" evidence="10">
    <location>
        <begin position="145"/>
        <end position="283"/>
    </location>
</feature>
<dbReference type="InterPro" id="IPR024079">
    <property type="entry name" value="MetalloPept_cat_dom_sf"/>
</dbReference>
<evidence type="ECO:0000313" key="12">
    <source>
        <dbReference type="Proteomes" id="UP001556367"/>
    </source>
</evidence>
<evidence type="ECO:0000256" key="7">
    <source>
        <dbReference type="ARBA" id="ARBA00023049"/>
    </source>
</evidence>
<keyword evidence="7" id="KW-0482">Metalloprotease</keyword>
<dbReference type="InterPro" id="IPR008754">
    <property type="entry name" value="Peptidase_M43"/>
</dbReference>
<comment type="similarity">
    <text evidence="1">Belongs to the peptidase M43B family.</text>
</comment>
<evidence type="ECO:0000256" key="8">
    <source>
        <dbReference type="ARBA" id="ARBA00023157"/>
    </source>
</evidence>
<dbReference type="SUPFAM" id="SSF55486">
    <property type="entry name" value="Metalloproteases ('zincins'), catalytic domain"/>
    <property type="match status" value="1"/>
</dbReference>